<dbReference type="InterPro" id="IPR056632">
    <property type="entry name" value="DUF7730"/>
</dbReference>
<evidence type="ECO:0000259" key="2">
    <source>
        <dbReference type="Pfam" id="PF24864"/>
    </source>
</evidence>
<protein>
    <recommendedName>
        <fullName evidence="2">DUF7730 domain-containing protein</fullName>
    </recommendedName>
</protein>
<feature type="compositionally biased region" description="Basic and acidic residues" evidence="1">
    <location>
        <begin position="453"/>
        <end position="467"/>
    </location>
</feature>
<evidence type="ECO:0000313" key="3">
    <source>
        <dbReference type="EMBL" id="KAK3051148.1"/>
    </source>
</evidence>
<dbReference type="PANTHER" id="PTHR38790">
    <property type="entry name" value="2EXR DOMAIN-CONTAINING PROTEIN-RELATED"/>
    <property type="match status" value="1"/>
</dbReference>
<sequence>MMQAARTMAITNGAEPQARRILRIRPRKQFWDLPREIRDMVYTYTLVEPTLWYRRHKPGCPFRVETQAFERPVFTCRPDREQQFHPIHWEGPESETVNIDDAEVRRKLCQGRPGLPLLRTCKKIYDEASFIFWDGNMFCFENSRQLHDMMDSIGWRTMNQIRSISHLEREEHNSWIDWCEHRWDVRWSFQNLYNLVELELAPARTLDWLGINSWAVLTSHPKHVPMPKLQQLRAVVLDRVPFNRSLNDEPSSSWIWYRVAKDLVPGPCINVLKHDFPDSPMLRPDCCFDCWARWPHSEGHDEWKRLWDPGYDPEVVNDVRSQLTETFRTSEAPSYEGRDPEPVDFGRPELNVGLLGLPINDATSRARARDSKNRENLLALRLRRQAGRPTSSNTKRAHYQEHAIVDIYDVEVAVPSTARRYTKRPQWEESDKLVTAQAEVCRRRQRREEVLELEKASAKREVEKAEEQVVESTKQLAQSKKAARRRVGH</sequence>
<dbReference type="Pfam" id="PF24864">
    <property type="entry name" value="DUF7730"/>
    <property type="match status" value="1"/>
</dbReference>
<feature type="region of interest" description="Disordered" evidence="1">
    <location>
        <begin position="453"/>
        <end position="489"/>
    </location>
</feature>
<feature type="domain" description="DUF7730" evidence="2">
    <location>
        <begin position="30"/>
        <end position="165"/>
    </location>
</feature>
<comment type="caution">
    <text evidence="3">The sequence shown here is derived from an EMBL/GenBank/DDBJ whole genome shotgun (WGS) entry which is preliminary data.</text>
</comment>
<gene>
    <name evidence="3" type="ORF">LTR09_007544</name>
</gene>
<dbReference type="AlphaFoldDB" id="A0AAJ0DBZ4"/>
<dbReference type="Proteomes" id="UP001271007">
    <property type="component" value="Unassembled WGS sequence"/>
</dbReference>
<organism evidence="3 4">
    <name type="scientific">Extremus antarcticus</name>
    <dbReference type="NCBI Taxonomy" id="702011"/>
    <lineage>
        <taxon>Eukaryota</taxon>
        <taxon>Fungi</taxon>
        <taxon>Dikarya</taxon>
        <taxon>Ascomycota</taxon>
        <taxon>Pezizomycotina</taxon>
        <taxon>Dothideomycetes</taxon>
        <taxon>Dothideomycetidae</taxon>
        <taxon>Mycosphaerellales</taxon>
        <taxon>Extremaceae</taxon>
        <taxon>Extremus</taxon>
    </lineage>
</organism>
<reference evidence="3" key="1">
    <citation type="submission" date="2023-04" db="EMBL/GenBank/DDBJ databases">
        <title>Black Yeasts Isolated from many extreme environments.</title>
        <authorList>
            <person name="Coleine C."/>
            <person name="Stajich J.E."/>
            <person name="Selbmann L."/>
        </authorList>
    </citation>
    <scope>NUCLEOTIDE SEQUENCE</scope>
    <source>
        <strain evidence="3">CCFEE 5312</strain>
    </source>
</reference>
<dbReference type="EMBL" id="JAWDJX010000027">
    <property type="protein sequence ID" value="KAK3051148.1"/>
    <property type="molecule type" value="Genomic_DNA"/>
</dbReference>
<proteinExistence type="predicted"/>
<evidence type="ECO:0000313" key="4">
    <source>
        <dbReference type="Proteomes" id="UP001271007"/>
    </source>
</evidence>
<evidence type="ECO:0000256" key="1">
    <source>
        <dbReference type="SAM" id="MobiDB-lite"/>
    </source>
</evidence>
<accession>A0AAJ0DBZ4</accession>
<name>A0AAJ0DBZ4_9PEZI</name>
<keyword evidence="4" id="KW-1185">Reference proteome</keyword>